<sequence length="136" mass="14269">MIVVADDLELPLATMGLAYELAHLKMHKGSRDSVCHGVARLEATSAAYVLLSRFGCLPGRPSADLMARTTGIVGRASPVRQIETLGGRVVATANRLFAAAELYLPADIPPASPQGASRQIGIDSFVAESAGQELEP</sequence>
<gene>
    <name evidence="1" type="ORF">HDA44_003208</name>
</gene>
<organism evidence="1 2">
    <name type="scientific">Kribbella solani</name>
    <dbReference type="NCBI Taxonomy" id="236067"/>
    <lineage>
        <taxon>Bacteria</taxon>
        <taxon>Bacillati</taxon>
        <taxon>Actinomycetota</taxon>
        <taxon>Actinomycetes</taxon>
        <taxon>Propionibacteriales</taxon>
        <taxon>Kribbellaceae</taxon>
        <taxon>Kribbella</taxon>
    </lineage>
</organism>
<evidence type="ECO:0000313" key="1">
    <source>
        <dbReference type="EMBL" id="MBB5979867.1"/>
    </source>
</evidence>
<evidence type="ECO:0000313" key="2">
    <source>
        <dbReference type="Proteomes" id="UP000558997"/>
    </source>
</evidence>
<protein>
    <submittedName>
        <fullName evidence="1">Uncharacterized protein</fullName>
    </submittedName>
</protein>
<dbReference type="AlphaFoldDB" id="A0A841DUA6"/>
<dbReference type="EMBL" id="JACHNF010000001">
    <property type="protein sequence ID" value="MBB5979867.1"/>
    <property type="molecule type" value="Genomic_DNA"/>
</dbReference>
<keyword evidence="2" id="KW-1185">Reference proteome</keyword>
<accession>A0A841DUA6</accession>
<dbReference type="Proteomes" id="UP000558997">
    <property type="component" value="Unassembled WGS sequence"/>
</dbReference>
<reference evidence="1 2" key="1">
    <citation type="submission" date="2020-08" db="EMBL/GenBank/DDBJ databases">
        <title>Sequencing the genomes of 1000 actinobacteria strains.</title>
        <authorList>
            <person name="Klenk H.-P."/>
        </authorList>
    </citation>
    <scope>NUCLEOTIDE SEQUENCE [LARGE SCALE GENOMIC DNA]</scope>
    <source>
        <strain evidence="1 2">DSM 17294</strain>
    </source>
</reference>
<comment type="caution">
    <text evidence="1">The sequence shown here is derived from an EMBL/GenBank/DDBJ whole genome shotgun (WGS) entry which is preliminary data.</text>
</comment>
<proteinExistence type="predicted"/>
<name>A0A841DUA6_9ACTN</name>